<name>A0ABQ4MV17_9BACL</name>
<protein>
    <recommendedName>
        <fullName evidence="5">Phage late control gene D protein (GPD)</fullName>
    </recommendedName>
</protein>
<evidence type="ECO:0000313" key="4">
    <source>
        <dbReference type="Proteomes" id="UP000681290"/>
    </source>
</evidence>
<dbReference type="Gene3D" id="3.55.50.10">
    <property type="entry name" value="Baseplate protein-like domains"/>
    <property type="match status" value="1"/>
</dbReference>
<evidence type="ECO:0000256" key="1">
    <source>
        <dbReference type="SAM" id="MobiDB-lite"/>
    </source>
</evidence>
<keyword evidence="4" id="KW-1185">Reference proteome</keyword>
<dbReference type="RefSeq" id="WP_213592814.1">
    <property type="nucleotide sequence ID" value="NZ_BOSM01000006.1"/>
</dbReference>
<keyword evidence="2" id="KW-1133">Transmembrane helix</keyword>
<feature type="transmembrane region" description="Helical" evidence="2">
    <location>
        <begin position="623"/>
        <end position="643"/>
    </location>
</feature>
<accession>A0ABQ4MV17</accession>
<feature type="compositionally biased region" description="Basic and acidic residues" evidence="1">
    <location>
        <begin position="667"/>
        <end position="684"/>
    </location>
</feature>
<gene>
    <name evidence="3" type="ORF">J15TS10_35630</name>
</gene>
<proteinExistence type="predicted"/>
<dbReference type="Proteomes" id="UP000681290">
    <property type="component" value="Unassembled WGS sequence"/>
</dbReference>
<sequence>MIGFENISVTSPYRIKVVQDIQMEWKPNEHGRLFIRGLVDDQDQVNAVLKASTDDQVQVFDGETKIFSGLIANVQTKHHNGIYSIELEAISGTSRLDAQKRRRSFQNKNMTYGELVKSVLKAYAGYDVIQLVGENEPIGEPIIQYDETDWEFLKRMASHLQSVVFSDIYEAKPRLYIGVPNRNSIQLPDDLPYTASKDLLAYQEAKSGSASVHHTDFFTYEIQSGTRYAIGDEVLFRDKPMVISEMKAAMDQGQLIYNYCLSRRDGIRQNRIHNPKLVGVSMNGKVLDVKGQQVKLHLEIDQEQSPASAYWFPFAPPTGSAMYSMPQKGTNASLYFPDDAGSKAKVIGCVRTNGEDCSKTGNPNNRYFGTEHGSELEITPTAINVVSGSKEPLMISFDDAAGVILTSHRKLTMNAGEDISLYTPKRVVFRTPNMILAKKLSKLSGFTVESEYHLLGSQVKLDGADRTSYPKYNDEIETYTPPQEEKSGGWGFWDKVLAAVAVAVVVALVVTAIVFTGGVAGAVLMGAAFGAVGAVGATLANDLARGEWSSGGTYLRSAITGGIVGAVTGGIFGPVGGAASTTLLPATTSQIASGLTAMVASGFASGYTDYTLTELINGRRPTFRGAVTAGAQSAMFSGFLVVLKPMRNALQGLFTKGIKPSTTSRQPHVDGPEKGPEWKGKGDKLEISNDLYNRTKEIRDQIKQKANEIRNSEAFKNLSSKQRRILEQKLRRLETGNLAAARVEIPGIKTDHVSHSQINTLDDLFADLDNFTHQSNNRIFETYVEDGFPRYQDTEAKILEDIASQIKDPTIKGEIDLFSHFDVCQSCTNLILEFRRKFPNIKLNIYTNSMR</sequence>
<keyword evidence="2" id="KW-0472">Membrane</keyword>
<keyword evidence="2" id="KW-0812">Transmembrane</keyword>
<reference evidence="3 4" key="1">
    <citation type="submission" date="2021-03" db="EMBL/GenBank/DDBJ databases">
        <title>Antimicrobial resistance genes in bacteria isolated from Japanese honey, and their potential for conferring macrolide and lincosamide resistance in the American foulbrood pathogen Paenibacillus larvae.</title>
        <authorList>
            <person name="Okamoto M."/>
            <person name="Kumagai M."/>
            <person name="Kanamori H."/>
            <person name="Takamatsu D."/>
        </authorList>
    </citation>
    <scope>NUCLEOTIDE SEQUENCE [LARGE SCALE GENOMIC DNA]</scope>
    <source>
        <strain evidence="3 4">J15TS10</strain>
    </source>
</reference>
<dbReference type="Pfam" id="PF05954">
    <property type="entry name" value="Phage_GPD"/>
    <property type="match status" value="1"/>
</dbReference>
<evidence type="ECO:0008006" key="5">
    <source>
        <dbReference type="Google" id="ProtNLM"/>
    </source>
</evidence>
<dbReference type="Pfam" id="PF14424">
    <property type="entry name" value="Toxin-deaminase"/>
    <property type="match status" value="1"/>
</dbReference>
<feature type="transmembrane region" description="Helical" evidence="2">
    <location>
        <begin position="553"/>
        <end position="575"/>
    </location>
</feature>
<feature type="transmembrane region" description="Helical" evidence="2">
    <location>
        <begin position="521"/>
        <end position="541"/>
    </location>
</feature>
<feature type="region of interest" description="Disordered" evidence="1">
    <location>
        <begin position="657"/>
        <end position="684"/>
    </location>
</feature>
<dbReference type="InterPro" id="IPR032721">
    <property type="entry name" value="Toxin-deaminase"/>
</dbReference>
<organism evidence="3 4">
    <name type="scientific">Paenibacillus woosongensis</name>
    <dbReference type="NCBI Taxonomy" id="307580"/>
    <lineage>
        <taxon>Bacteria</taxon>
        <taxon>Bacillati</taxon>
        <taxon>Bacillota</taxon>
        <taxon>Bacilli</taxon>
        <taxon>Bacillales</taxon>
        <taxon>Paenibacillaceae</taxon>
        <taxon>Paenibacillus</taxon>
    </lineage>
</organism>
<dbReference type="EMBL" id="BOSM01000006">
    <property type="protein sequence ID" value="GIP59749.1"/>
    <property type="molecule type" value="Genomic_DNA"/>
</dbReference>
<comment type="caution">
    <text evidence="3">The sequence shown here is derived from an EMBL/GenBank/DDBJ whole genome shotgun (WGS) entry which is preliminary data.</text>
</comment>
<evidence type="ECO:0000313" key="3">
    <source>
        <dbReference type="EMBL" id="GIP59749.1"/>
    </source>
</evidence>
<feature type="transmembrane region" description="Helical" evidence="2">
    <location>
        <begin position="496"/>
        <end position="515"/>
    </location>
</feature>
<evidence type="ECO:0000256" key="2">
    <source>
        <dbReference type="SAM" id="Phobius"/>
    </source>
</evidence>
<dbReference type="SUPFAM" id="SSF69279">
    <property type="entry name" value="Phage tail proteins"/>
    <property type="match status" value="1"/>
</dbReference>